<dbReference type="Proteomes" id="UP000054563">
    <property type="component" value="Unassembled WGS sequence"/>
</dbReference>
<evidence type="ECO:0000256" key="2">
    <source>
        <dbReference type="SAM" id="MobiDB-lite"/>
    </source>
</evidence>
<accession>A0A0J8RIU5</accession>
<dbReference type="GO" id="GO:0006084">
    <property type="term" value="P:acetyl-CoA metabolic process"/>
    <property type="evidence" value="ECO:0007669"/>
    <property type="project" value="TreeGrafter"/>
</dbReference>
<dbReference type="PANTHER" id="PTHR43323:SF2">
    <property type="entry name" value="HYDROXYMETHYLGLUTARYL-COA SYNTHASE"/>
    <property type="match status" value="1"/>
</dbReference>
<dbReference type="AlphaFoldDB" id="A0A0J8RIU5"/>
<evidence type="ECO:0000256" key="1">
    <source>
        <dbReference type="ARBA" id="ARBA00022679"/>
    </source>
</evidence>
<dbReference type="GO" id="GO:0006696">
    <property type="term" value="P:ergosterol biosynthetic process"/>
    <property type="evidence" value="ECO:0007669"/>
    <property type="project" value="TreeGrafter"/>
</dbReference>
<dbReference type="VEuPathDB" id="FungiDB:CIHG_02823"/>
<gene>
    <name evidence="4" type="ORF">CIHG_02823</name>
</gene>
<dbReference type="SUPFAM" id="SSF53901">
    <property type="entry name" value="Thiolase-like"/>
    <property type="match status" value="1"/>
</dbReference>
<organism evidence="4 5">
    <name type="scientific">Coccidioides immitis H538.4</name>
    <dbReference type="NCBI Taxonomy" id="396776"/>
    <lineage>
        <taxon>Eukaryota</taxon>
        <taxon>Fungi</taxon>
        <taxon>Dikarya</taxon>
        <taxon>Ascomycota</taxon>
        <taxon>Pezizomycotina</taxon>
        <taxon>Eurotiomycetes</taxon>
        <taxon>Eurotiomycetidae</taxon>
        <taxon>Onygenales</taxon>
        <taxon>Onygenaceae</taxon>
        <taxon>Coccidioides</taxon>
    </lineage>
</organism>
<dbReference type="STRING" id="396776.A0A0J8RIU5"/>
<evidence type="ECO:0000259" key="3">
    <source>
        <dbReference type="Pfam" id="PF01154"/>
    </source>
</evidence>
<proteinExistence type="predicted"/>
<reference evidence="5" key="1">
    <citation type="journal article" date="2010" name="Genome Res.">
        <title>Population genomic sequencing of Coccidioides fungi reveals recent hybridization and transposon control.</title>
        <authorList>
            <person name="Neafsey D.E."/>
            <person name="Barker B.M."/>
            <person name="Sharpton T.J."/>
            <person name="Stajich J.E."/>
            <person name="Park D.J."/>
            <person name="Whiston E."/>
            <person name="Hung C.-Y."/>
            <person name="McMahan C."/>
            <person name="White J."/>
            <person name="Sykes S."/>
            <person name="Heiman D."/>
            <person name="Young S."/>
            <person name="Zeng Q."/>
            <person name="Abouelleil A."/>
            <person name="Aftuck L."/>
            <person name="Bessette D."/>
            <person name="Brown A."/>
            <person name="FitzGerald M."/>
            <person name="Lui A."/>
            <person name="Macdonald J.P."/>
            <person name="Priest M."/>
            <person name="Orbach M.J."/>
            <person name="Galgiani J.N."/>
            <person name="Kirkland T.N."/>
            <person name="Cole G.T."/>
            <person name="Birren B.W."/>
            <person name="Henn M.R."/>
            <person name="Taylor J.W."/>
            <person name="Rounsley S.D."/>
        </authorList>
    </citation>
    <scope>NUCLEOTIDE SEQUENCE [LARGE SCALE GENOMIC DNA]</scope>
    <source>
        <strain evidence="5">H538.4</strain>
    </source>
</reference>
<dbReference type="Gene3D" id="3.40.47.10">
    <property type="match status" value="1"/>
</dbReference>
<dbReference type="EMBL" id="DS016987">
    <property type="protein sequence ID" value="KMU85040.1"/>
    <property type="molecule type" value="Genomic_DNA"/>
</dbReference>
<name>A0A0J8RIU5_COCIT</name>
<feature type="region of interest" description="Disordered" evidence="2">
    <location>
        <begin position="52"/>
        <end position="80"/>
    </location>
</feature>
<dbReference type="Pfam" id="PF01154">
    <property type="entry name" value="HMG_CoA_synt_N"/>
    <property type="match status" value="1"/>
</dbReference>
<dbReference type="InterPro" id="IPR013528">
    <property type="entry name" value="HMG_CoA_synth_N"/>
</dbReference>
<evidence type="ECO:0000313" key="4">
    <source>
        <dbReference type="EMBL" id="KMU85040.1"/>
    </source>
</evidence>
<sequence>MSSRPQNIGIKALEVYFPSQCVDQAELEKFDGVSQGKYTIGLGQTKMSFCDDREGNESYKSSRKRRVRARADTREKIFTP</sequence>
<feature type="compositionally biased region" description="Basic and acidic residues" evidence="2">
    <location>
        <begin position="69"/>
        <end position="80"/>
    </location>
</feature>
<keyword evidence="1" id="KW-0808">Transferase</keyword>
<protein>
    <submittedName>
        <fullName evidence="4">Hydroxymethylglutaryl-CoA synthase</fullName>
    </submittedName>
</protein>
<dbReference type="InterPro" id="IPR016039">
    <property type="entry name" value="Thiolase-like"/>
</dbReference>
<dbReference type="PANTHER" id="PTHR43323">
    <property type="entry name" value="3-HYDROXY-3-METHYLGLUTARYL COENZYME A SYNTHASE"/>
    <property type="match status" value="1"/>
</dbReference>
<dbReference type="GO" id="GO:0004421">
    <property type="term" value="F:hydroxymethylglutaryl-CoA synthase activity"/>
    <property type="evidence" value="ECO:0007669"/>
    <property type="project" value="TreeGrafter"/>
</dbReference>
<evidence type="ECO:0000313" key="5">
    <source>
        <dbReference type="Proteomes" id="UP000054563"/>
    </source>
</evidence>
<dbReference type="GO" id="GO:0010142">
    <property type="term" value="P:farnesyl diphosphate biosynthetic process, mevalonate pathway"/>
    <property type="evidence" value="ECO:0007669"/>
    <property type="project" value="TreeGrafter"/>
</dbReference>
<feature type="domain" description="Hydroxymethylglutaryl-coenzyme A synthase N-terminal" evidence="3">
    <location>
        <begin position="4"/>
        <end position="59"/>
    </location>
</feature>